<name>A0ABX0YIV2_9PSED</name>
<comment type="caution">
    <text evidence="2">The sequence shown here is derived from an EMBL/GenBank/DDBJ whole genome shotgun (WGS) entry which is preliminary data.</text>
</comment>
<evidence type="ECO:0000256" key="1">
    <source>
        <dbReference type="SAM" id="MobiDB-lite"/>
    </source>
</evidence>
<dbReference type="EMBL" id="JAAVJI010000014">
    <property type="protein sequence ID" value="NJP02890.1"/>
    <property type="molecule type" value="Genomic_DNA"/>
</dbReference>
<accession>A0ABX0YIV2</accession>
<proteinExistence type="predicted"/>
<dbReference type="Proteomes" id="UP000746535">
    <property type="component" value="Unassembled WGS sequence"/>
</dbReference>
<feature type="compositionally biased region" description="Basic and acidic residues" evidence="1">
    <location>
        <begin position="37"/>
        <end position="48"/>
    </location>
</feature>
<feature type="region of interest" description="Disordered" evidence="1">
    <location>
        <begin position="1"/>
        <end position="48"/>
    </location>
</feature>
<organism evidence="2 3">
    <name type="scientific">Pseudomonas quercus</name>
    <dbReference type="NCBI Taxonomy" id="2722792"/>
    <lineage>
        <taxon>Bacteria</taxon>
        <taxon>Pseudomonadati</taxon>
        <taxon>Pseudomonadota</taxon>
        <taxon>Gammaproteobacteria</taxon>
        <taxon>Pseudomonadales</taxon>
        <taxon>Pseudomonadaceae</taxon>
        <taxon>Pseudomonas</taxon>
    </lineage>
</organism>
<reference evidence="2 3" key="1">
    <citation type="submission" date="2020-03" db="EMBL/GenBank/DDBJ databases">
        <authorList>
            <person name="Wang L."/>
            <person name="He N."/>
            <person name="Li Y."/>
            <person name="Fang Y."/>
            <person name="Zhang F."/>
        </authorList>
    </citation>
    <scope>NUCLEOTIDE SEQUENCE [LARGE SCALE GENOMIC DNA]</scope>
    <source>
        <strain evidence="3">hsmgli-8</strain>
    </source>
</reference>
<evidence type="ECO:0000313" key="3">
    <source>
        <dbReference type="Proteomes" id="UP000746535"/>
    </source>
</evidence>
<sequence>MSTPGITPGIAHAPQSTEDDEEPSIHTPLQAGADIHAPGRSDDADITFKGRGGTNLSKLFSGKPVEATPVTEGVSLKAMAKAAKTDLNPSQSLKNALIENYGFTNSIELLDKGVKFKL</sequence>
<protein>
    <submittedName>
        <fullName evidence="2">Uncharacterized protein</fullName>
    </submittedName>
</protein>
<evidence type="ECO:0000313" key="2">
    <source>
        <dbReference type="EMBL" id="NJP02890.1"/>
    </source>
</evidence>
<dbReference type="RefSeq" id="WP_168085468.1">
    <property type="nucleotide sequence ID" value="NZ_JAAVJI010000014.1"/>
</dbReference>
<keyword evidence="3" id="KW-1185">Reference proteome</keyword>
<gene>
    <name evidence="2" type="ORF">HBH25_18770</name>
</gene>